<dbReference type="InterPro" id="IPR009008">
    <property type="entry name" value="Val/Leu/Ile-tRNA-synth_edit"/>
</dbReference>
<keyword evidence="9 14" id="KW-0067">ATP-binding</keyword>
<dbReference type="AlphaFoldDB" id="I2BCZ1"/>
<dbReference type="GO" id="GO:0005524">
    <property type="term" value="F:ATP binding"/>
    <property type="evidence" value="ECO:0007669"/>
    <property type="project" value="UniProtKB-UniRule"/>
</dbReference>
<dbReference type="InterPro" id="IPR010663">
    <property type="entry name" value="Znf_FPG/IleRS"/>
</dbReference>
<dbReference type="eggNOG" id="COG0060">
    <property type="taxonomic scope" value="Bacteria"/>
</dbReference>
<dbReference type="Pfam" id="PF00133">
    <property type="entry name" value="tRNA-synt_1"/>
    <property type="match status" value="1"/>
</dbReference>
<dbReference type="RefSeq" id="WP_002464163.1">
    <property type="nucleotide sequence ID" value="NC_017910.1"/>
</dbReference>
<dbReference type="SUPFAM" id="SSF50677">
    <property type="entry name" value="ValRS/IleRS/LeuRS editing domain"/>
    <property type="match status" value="1"/>
</dbReference>
<organism evidence="18 19">
    <name type="scientific">Shimwellia blattae (strain ATCC 29907 / DSM 4481 / JCM 1650 / NBRC 105725 / CDC 9005-74)</name>
    <name type="common">Escherichia blattae</name>
    <dbReference type="NCBI Taxonomy" id="630626"/>
    <lineage>
        <taxon>Bacteria</taxon>
        <taxon>Pseudomonadati</taxon>
        <taxon>Pseudomonadota</taxon>
        <taxon>Gammaproteobacteria</taxon>
        <taxon>Enterobacterales</taxon>
        <taxon>Enterobacteriaceae</taxon>
        <taxon>Shimwellia</taxon>
    </lineage>
</organism>
<dbReference type="PANTHER" id="PTHR42765">
    <property type="entry name" value="SOLEUCYL-TRNA SYNTHETASE"/>
    <property type="match status" value="1"/>
</dbReference>
<evidence type="ECO:0000256" key="11">
    <source>
        <dbReference type="ARBA" id="ARBA00023146"/>
    </source>
</evidence>
<dbReference type="FunFam" id="3.40.50.620:FF:000048">
    <property type="entry name" value="Isoleucine--tRNA ligase"/>
    <property type="match status" value="1"/>
</dbReference>
<name>I2BCZ1_SHIBC</name>
<dbReference type="FunFam" id="3.90.740.10:FF:000002">
    <property type="entry name" value="Isoleucine--tRNA ligase"/>
    <property type="match status" value="1"/>
</dbReference>
<dbReference type="GO" id="GO:0004822">
    <property type="term" value="F:isoleucine-tRNA ligase activity"/>
    <property type="evidence" value="ECO:0007669"/>
    <property type="project" value="UniProtKB-UniRule"/>
</dbReference>
<dbReference type="GO" id="GO:0008270">
    <property type="term" value="F:zinc ion binding"/>
    <property type="evidence" value="ECO:0007669"/>
    <property type="project" value="UniProtKB-UniRule"/>
</dbReference>
<dbReference type="InterPro" id="IPR009080">
    <property type="entry name" value="tRNAsynth_Ia_anticodon-bd"/>
</dbReference>
<evidence type="ECO:0000256" key="4">
    <source>
        <dbReference type="ARBA" id="ARBA00022490"/>
    </source>
</evidence>
<dbReference type="GO" id="GO:0000049">
    <property type="term" value="F:tRNA binding"/>
    <property type="evidence" value="ECO:0007669"/>
    <property type="project" value="InterPro"/>
</dbReference>
<keyword evidence="19" id="KW-1185">Reference proteome</keyword>
<dbReference type="SUPFAM" id="SSF47323">
    <property type="entry name" value="Anticodon-binding domain of a subclass of class I aminoacyl-tRNA synthetases"/>
    <property type="match status" value="1"/>
</dbReference>
<protein>
    <recommendedName>
        <fullName evidence="14">Isoleucine--tRNA ligase</fullName>
        <ecNumber evidence="14">6.1.1.5</ecNumber>
    </recommendedName>
    <alternativeName>
        <fullName evidence="14">Isoleucyl-tRNA synthetase</fullName>
        <shortName evidence="14">IleRS</shortName>
    </alternativeName>
</protein>
<dbReference type="Gene3D" id="1.10.730.20">
    <property type="match status" value="1"/>
</dbReference>
<comment type="catalytic activity">
    <reaction evidence="13 14">
        <text>tRNA(Ile) + L-isoleucine + ATP = L-isoleucyl-tRNA(Ile) + AMP + diphosphate</text>
        <dbReference type="Rhea" id="RHEA:11060"/>
        <dbReference type="Rhea" id="RHEA-COMP:9666"/>
        <dbReference type="Rhea" id="RHEA-COMP:9695"/>
        <dbReference type="ChEBI" id="CHEBI:30616"/>
        <dbReference type="ChEBI" id="CHEBI:33019"/>
        <dbReference type="ChEBI" id="CHEBI:58045"/>
        <dbReference type="ChEBI" id="CHEBI:78442"/>
        <dbReference type="ChEBI" id="CHEBI:78528"/>
        <dbReference type="ChEBI" id="CHEBI:456215"/>
        <dbReference type="EC" id="6.1.1.5"/>
    </reaction>
</comment>
<comment type="similarity">
    <text evidence="2 14">Belongs to the class-I aminoacyl-tRNA synthetase family. IleS type 1 subfamily.</text>
</comment>
<dbReference type="Gene3D" id="3.90.740.10">
    <property type="entry name" value="Valyl/Leucyl/Isoleucyl-tRNA synthetase, editing domain"/>
    <property type="match status" value="1"/>
</dbReference>
<evidence type="ECO:0000256" key="7">
    <source>
        <dbReference type="ARBA" id="ARBA00022741"/>
    </source>
</evidence>
<dbReference type="FunFam" id="3.40.50.620:FF:000042">
    <property type="entry name" value="Isoleucine--tRNA ligase"/>
    <property type="match status" value="1"/>
</dbReference>
<keyword evidence="4 14" id="KW-0963">Cytoplasm</keyword>
<feature type="binding site" evidence="14">
    <location>
        <position position="931"/>
    </location>
    <ligand>
        <name>Zn(2+)</name>
        <dbReference type="ChEBI" id="CHEBI:29105"/>
    </ligand>
</feature>
<evidence type="ECO:0000313" key="19">
    <source>
        <dbReference type="Proteomes" id="UP000001955"/>
    </source>
</evidence>
<evidence type="ECO:0000256" key="13">
    <source>
        <dbReference type="ARBA" id="ARBA00048359"/>
    </source>
</evidence>
<dbReference type="CDD" id="cd00818">
    <property type="entry name" value="IleRS_core"/>
    <property type="match status" value="1"/>
</dbReference>
<feature type="domain" description="Methionyl/Valyl/Leucyl/Isoleucyl-tRNA synthetase anticodon-binding" evidence="17">
    <location>
        <begin position="695"/>
        <end position="847"/>
    </location>
</feature>
<dbReference type="InterPro" id="IPR014729">
    <property type="entry name" value="Rossmann-like_a/b/a_fold"/>
</dbReference>
<accession>K6VWL0</accession>
<keyword evidence="5 14" id="KW-0436">Ligase</keyword>
<keyword evidence="8 14" id="KW-0862">Zinc</keyword>
<dbReference type="InterPro" id="IPR023585">
    <property type="entry name" value="Ile-tRNA-ligase_type1"/>
</dbReference>
<dbReference type="InterPro" id="IPR002300">
    <property type="entry name" value="aa-tRNA-synth_Ia"/>
</dbReference>
<dbReference type="InterPro" id="IPR002301">
    <property type="entry name" value="Ile-tRNA-ligase"/>
</dbReference>
<dbReference type="GO" id="GO:0002161">
    <property type="term" value="F:aminoacyl-tRNA deacylase activity"/>
    <property type="evidence" value="ECO:0007669"/>
    <property type="project" value="InterPro"/>
</dbReference>
<dbReference type="EC" id="6.1.1.5" evidence="14"/>
<dbReference type="CDD" id="cd07960">
    <property type="entry name" value="Anticodon_Ia_Ile_BEm"/>
    <property type="match status" value="1"/>
</dbReference>
<gene>
    <name evidence="14 18" type="primary">ileS</name>
    <name evidence="18" type="ordered locus">EBL_c33320</name>
</gene>
<sequence>MSDYKSTLNLPETGFPMRGDLAKREPGMLARWNDDGLYQLIRTAKKGKKSFILHDGPPYANGSIHIGHSVNKILKDIIIKSKTLSGYDSPYIPGWDCHGLPIELKVEQEYGKPGEKFTAAEFRAKCREYAATQIDGQRTDFIRLGVLGDWQHPYLTMDFNTEANIIRALGKIIANGHLHKGAKPVHWCIDCRSALAEAEVEYYDKTSPSIDVAFRGVDETAIKTAFGVDKVDGPISLVIWTTTPWTLPANRAISLHADIDYALVQTDGQALILAADLVESVLKRTGLSGQILATVKGAQLELLRFTHPFMGFDVPAILGEHVTLDAGTGAVHTAGGHGPDDYTISQKYGLEIANPVGPDGTYLPGTYPGLDGLNVFKANDTIVELLREKGALLHVEKMQHSYPCCWRHKTPIIFRATPQWFVSMDQKGLRINSLKEIDRIEQEGLAKDNLSGWIPAWGKARIENMVANRPDWCISRQRTWGVPMSLFVHKDTEELHPRTVELMEEVAKRVEKDGIQAWWDLDQREILGDDADNWVKVPDTLDVWFDSGSTSYSVVDARPEFNGHSADMYLEGSDQHRGWFMSSLMISVAMKGKAPYRQVLTHGFTVDGEGRKMSKSIGNTVSPQDVMNKLGADILRLWVASTDYTGEMAVSDEILKRSADAYRRIRNTARFLLANLNGFDPVKDMVKPEEMVVLDRWAVGCAQAAQADIIKAYESYDFHEVVQRLMRFCSVEMGSFYLDIIKDRQYTAKADSVARRSCQTALFHIAEALVRWMAPVMSFTADEVWGYLPGEREKYVFTGEWYEGLFGLADSEAMNDAFWETLLEVRGEVNKVIEQARADKLVGGSLGAAVTLYADPELKASLLSLGDELRFVLLTSGAQVADYADAPQQAQQSDVLKGLKITLQKAEGEKCPRCWHYTTDIGKVAEHADICGRCVTNVAGDGEKRKFA</sequence>
<evidence type="ECO:0000256" key="10">
    <source>
        <dbReference type="ARBA" id="ARBA00022917"/>
    </source>
</evidence>
<comment type="domain">
    <text evidence="14">IleRS has two distinct active sites: one for aminoacylation and one for editing. The misactivated valine is translocated from the active site to the editing site, which sterically excludes the correctly activated isoleucine. The single editing site contains two valyl binding pockets, one specific for each substrate (Val-AMP or Val-tRNA(Ile)).</text>
</comment>
<dbReference type="Pfam" id="PF08264">
    <property type="entry name" value="Anticodon_1"/>
    <property type="match status" value="1"/>
</dbReference>
<reference evidence="18 19" key="1">
    <citation type="journal article" date="2012" name="J. Bacteriol.">
        <title>Complete genome sequence of the B12-producing Shimwellia blattae strain DSM 4481, isolated from a cockroach.</title>
        <authorList>
            <person name="Brzuszkiewicz E."/>
            <person name="Waschkowitz T."/>
            <person name="Wiezer A."/>
            <person name="Daniel R."/>
        </authorList>
    </citation>
    <scope>NUCLEOTIDE SEQUENCE [LARGE SCALE GENOMIC DNA]</scope>
    <source>
        <strain evidence="19">ATCC 29907 / DSM 4481 / JCM 1650 / NBRC 105725 / CDC 9005-74</strain>
    </source>
</reference>
<dbReference type="EMBL" id="CP001560">
    <property type="protein sequence ID" value="AFJ48395.1"/>
    <property type="molecule type" value="Genomic_DNA"/>
</dbReference>
<comment type="function">
    <text evidence="12 14">Catalyzes the attachment of isoleucine to tRNA(Ile). As IleRS can inadvertently accommodate and process structurally similar amino acids such as valine, to avoid such errors it has two additional distinct tRNA(Ile)-dependent editing activities. One activity is designated as 'pretransfer' editing and involves the hydrolysis of activated Val-AMP. The other activity is designated 'posttransfer' editing and involves deacylation of mischarged Val-tRNA(Ile).</text>
</comment>
<evidence type="ECO:0000256" key="1">
    <source>
        <dbReference type="ARBA" id="ARBA00004496"/>
    </source>
</evidence>
<evidence type="ECO:0000256" key="14">
    <source>
        <dbReference type="HAMAP-Rule" id="MF_02002"/>
    </source>
</evidence>
<feature type="binding site" evidence="14">
    <location>
        <position position="615"/>
    </location>
    <ligand>
        <name>ATP</name>
        <dbReference type="ChEBI" id="CHEBI:30616"/>
    </ligand>
</feature>
<keyword evidence="10 14" id="KW-0648">Protein biosynthesis</keyword>
<feature type="binding site" evidence="14">
    <location>
        <position position="911"/>
    </location>
    <ligand>
        <name>Zn(2+)</name>
        <dbReference type="ChEBI" id="CHEBI:29105"/>
    </ligand>
</feature>
<dbReference type="GO" id="GO:0006428">
    <property type="term" value="P:isoleucyl-tRNA aminoacylation"/>
    <property type="evidence" value="ECO:0007669"/>
    <property type="project" value="UniProtKB-UniRule"/>
</dbReference>
<dbReference type="Gene3D" id="3.40.50.620">
    <property type="entry name" value="HUPs"/>
    <property type="match status" value="2"/>
</dbReference>
<feature type="domain" description="Aminoacyl-tRNA synthetase class Ia" evidence="15">
    <location>
        <begin position="28"/>
        <end position="650"/>
    </location>
</feature>
<feature type="binding site" evidence="14">
    <location>
        <position position="934"/>
    </location>
    <ligand>
        <name>Zn(2+)</name>
        <dbReference type="ChEBI" id="CHEBI:29105"/>
    </ligand>
</feature>
<feature type="short sequence motif" description="'HIGH' region" evidence="14">
    <location>
        <begin position="58"/>
        <end position="68"/>
    </location>
</feature>
<dbReference type="InterPro" id="IPR001412">
    <property type="entry name" value="aa-tRNA-synth_I_CS"/>
</dbReference>
<evidence type="ECO:0000256" key="6">
    <source>
        <dbReference type="ARBA" id="ARBA00022723"/>
    </source>
</evidence>
<evidence type="ECO:0000256" key="2">
    <source>
        <dbReference type="ARBA" id="ARBA00006887"/>
    </source>
</evidence>
<dbReference type="PATRIC" id="fig|630626.3.peg.3247"/>
<dbReference type="Pfam" id="PF06827">
    <property type="entry name" value="zf-FPG_IleRS"/>
    <property type="match status" value="1"/>
</dbReference>
<dbReference type="PRINTS" id="PR00984">
    <property type="entry name" value="TRNASYNTHILE"/>
</dbReference>
<evidence type="ECO:0000313" key="18">
    <source>
        <dbReference type="EMBL" id="AFJ48395.1"/>
    </source>
</evidence>
<evidence type="ECO:0000256" key="5">
    <source>
        <dbReference type="ARBA" id="ARBA00022598"/>
    </source>
</evidence>
<evidence type="ECO:0000259" key="16">
    <source>
        <dbReference type="Pfam" id="PF06827"/>
    </source>
</evidence>
<dbReference type="OrthoDB" id="9810365at2"/>
<dbReference type="FunFam" id="1.10.730.20:FF:000001">
    <property type="entry name" value="Isoleucine--tRNA ligase"/>
    <property type="match status" value="1"/>
</dbReference>
<feature type="domain" description="Zinc finger FPG/IleRS-type" evidence="16">
    <location>
        <begin position="908"/>
        <end position="936"/>
    </location>
</feature>
<feature type="short sequence motif" description="'KMSKS' region" evidence="14">
    <location>
        <begin position="612"/>
        <end position="616"/>
    </location>
</feature>
<comment type="cofactor">
    <cofactor evidence="14">
        <name>Zn(2+)</name>
        <dbReference type="ChEBI" id="CHEBI:29105"/>
    </cofactor>
    <text evidence="14">Binds 1 zinc ion per subunit.</text>
</comment>
<dbReference type="HAMAP" id="MF_02002">
    <property type="entry name" value="Ile_tRNA_synth_type1"/>
    <property type="match status" value="1"/>
</dbReference>
<dbReference type="KEGG" id="ebt:EBL_c33320"/>
<evidence type="ECO:0000256" key="3">
    <source>
        <dbReference type="ARBA" id="ARBA00011245"/>
    </source>
</evidence>
<dbReference type="PROSITE" id="PS00178">
    <property type="entry name" value="AA_TRNA_LIGASE_I"/>
    <property type="match status" value="1"/>
</dbReference>
<dbReference type="InterPro" id="IPR050081">
    <property type="entry name" value="Ile-tRNA_ligase"/>
</dbReference>
<dbReference type="SUPFAM" id="SSF52374">
    <property type="entry name" value="Nucleotidylyl transferase"/>
    <property type="match status" value="1"/>
</dbReference>
<keyword evidence="6 14" id="KW-0479">Metal-binding</keyword>
<dbReference type="GO" id="GO:0005829">
    <property type="term" value="C:cytosol"/>
    <property type="evidence" value="ECO:0007669"/>
    <property type="project" value="TreeGrafter"/>
</dbReference>
<evidence type="ECO:0000256" key="12">
    <source>
        <dbReference type="ARBA" id="ARBA00025217"/>
    </source>
</evidence>
<evidence type="ECO:0000259" key="15">
    <source>
        <dbReference type="Pfam" id="PF00133"/>
    </source>
</evidence>
<dbReference type="InterPro" id="IPR013155">
    <property type="entry name" value="M/V/L/I-tRNA-synth_anticd-bd"/>
</dbReference>
<dbReference type="Proteomes" id="UP000001955">
    <property type="component" value="Chromosome"/>
</dbReference>
<evidence type="ECO:0000256" key="8">
    <source>
        <dbReference type="ARBA" id="ARBA00022833"/>
    </source>
</evidence>
<dbReference type="NCBIfam" id="TIGR00392">
    <property type="entry name" value="ileS"/>
    <property type="match status" value="1"/>
</dbReference>
<proteinExistence type="inferred from homology"/>
<dbReference type="PANTHER" id="PTHR42765:SF1">
    <property type="entry name" value="ISOLEUCINE--TRNA LIGASE, MITOCHONDRIAL"/>
    <property type="match status" value="1"/>
</dbReference>
<keyword evidence="11 14" id="KW-0030">Aminoacyl-tRNA synthetase</keyword>
<comment type="subcellular location">
    <subcellularLocation>
        <location evidence="1 14">Cytoplasm</location>
    </subcellularLocation>
</comment>
<accession>I2BCZ1</accession>
<comment type="subunit">
    <text evidence="3 14">Monomer.</text>
</comment>
<feature type="binding site" evidence="14">
    <location>
        <position position="914"/>
    </location>
    <ligand>
        <name>Zn(2+)</name>
        <dbReference type="ChEBI" id="CHEBI:29105"/>
    </ligand>
</feature>
<dbReference type="HOGENOM" id="CLU_001493_7_1_6"/>
<feature type="binding site" evidence="14">
    <location>
        <position position="571"/>
    </location>
    <ligand>
        <name>L-isoleucyl-5'-AMP</name>
        <dbReference type="ChEBI" id="CHEBI:178002"/>
    </ligand>
</feature>
<evidence type="ECO:0000256" key="9">
    <source>
        <dbReference type="ARBA" id="ARBA00022840"/>
    </source>
</evidence>
<evidence type="ECO:0000259" key="17">
    <source>
        <dbReference type="Pfam" id="PF08264"/>
    </source>
</evidence>
<dbReference type="STRING" id="630626.EBL_c33320"/>
<dbReference type="InterPro" id="IPR033708">
    <property type="entry name" value="Anticodon_Ile_BEm"/>
</dbReference>
<keyword evidence="7 14" id="KW-0547">Nucleotide-binding</keyword>